<comment type="caution">
    <text evidence="2">The sequence shown here is derived from an EMBL/GenBank/DDBJ whole genome shotgun (WGS) entry which is preliminary data.</text>
</comment>
<dbReference type="PANTHER" id="PTHR36930">
    <property type="entry name" value="METAL-SULFUR CLUSTER BIOSYNTHESIS PROTEINS YUAD-RELATED"/>
    <property type="match status" value="1"/>
</dbReference>
<dbReference type="InterPro" id="IPR005302">
    <property type="entry name" value="MoCF_Sase_C"/>
</dbReference>
<organism evidence="2 3">
    <name type="scientific">Cryobacterium algoritolerans</name>
    <dbReference type="NCBI Taxonomy" id="1259184"/>
    <lineage>
        <taxon>Bacteria</taxon>
        <taxon>Bacillati</taxon>
        <taxon>Actinomycetota</taxon>
        <taxon>Actinomycetes</taxon>
        <taxon>Micrococcales</taxon>
        <taxon>Microbacteriaceae</taxon>
        <taxon>Cryobacterium</taxon>
    </lineage>
</organism>
<dbReference type="PANTHER" id="PTHR36930:SF1">
    <property type="entry name" value="MOSC DOMAIN-CONTAINING PROTEIN"/>
    <property type="match status" value="1"/>
</dbReference>
<dbReference type="InterPro" id="IPR052716">
    <property type="entry name" value="MOSC_domain"/>
</dbReference>
<dbReference type="Pfam" id="PF03473">
    <property type="entry name" value="MOSC"/>
    <property type="match status" value="1"/>
</dbReference>
<reference evidence="2 3" key="1">
    <citation type="submission" date="2019-03" db="EMBL/GenBank/DDBJ databases">
        <title>Genomics of glacier-inhabiting Cryobacterium strains.</title>
        <authorList>
            <person name="Liu Q."/>
            <person name="Xin Y.-H."/>
        </authorList>
    </citation>
    <scope>NUCLEOTIDE SEQUENCE [LARGE SCALE GENOMIC DNA]</scope>
    <source>
        <strain evidence="2 3">MDT1-3</strain>
    </source>
</reference>
<feature type="domain" description="MOSC" evidence="1">
    <location>
        <begin position="23"/>
        <end position="172"/>
    </location>
</feature>
<sequence length="184" mass="19340">MNPNGQNAVVSVSRDDRHRFSKPAVESIRLVAGFGVEGDAHAGATVQHRYRVARDPTAANLTQVHLIPAELFAELTTLGHRVAPGELGENVTTLGIDLIHLPLGARLHLGTDAVVQITGLRSPCSEINGYQKGLMKKLSGTDSAGQVVRRAGVMGIVVHGGTVTPGDEIRVELPAGDQLPLGVV</sequence>
<keyword evidence="3" id="KW-1185">Reference proteome</keyword>
<dbReference type="GO" id="GO:0030170">
    <property type="term" value="F:pyridoxal phosphate binding"/>
    <property type="evidence" value="ECO:0007669"/>
    <property type="project" value="InterPro"/>
</dbReference>
<dbReference type="Proteomes" id="UP000298412">
    <property type="component" value="Unassembled WGS sequence"/>
</dbReference>
<evidence type="ECO:0000313" key="3">
    <source>
        <dbReference type="Proteomes" id="UP000298412"/>
    </source>
</evidence>
<dbReference type="PROSITE" id="PS51340">
    <property type="entry name" value="MOSC"/>
    <property type="match status" value="1"/>
</dbReference>
<evidence type="ECO:0000313" key="2">
    <source>
        <dbReference type="EMBL" id="TFC17373.1"/>
    </source>
</evidence>
<dbReference type="GO" id="GO:0030151">
    <property type="term" value="F:molybdenum ion binding"/>
    <property type="evidence" value="ECO:0007669"/>
    <property type="project" value="InterPro"/>
</dbReference>
<dbReference type="Gene3D" id="2.40.33.20">
    <property type="entry name" value="PK beta-barrel domain-like"/>
    <property type="match status" value="1"/>
</dbReference>
<accession>A0A4R8WUN4</accession>
<dbReference type="EMBL" id="SOFP01000032">
    <property type="protein sequence ID" value="TFC17373.1"/>
    <property type="molecule type" value="Genomic_DNA"/>
</dbReference>
<dbReference type="SUPFAM" id="SSF50800">
    <property type="entry name" value="PK beta-barrel domain-like"/>
    <property type="match status" value="1"/>
</dbReference>
<dbReference type="OrthoDB" id="9786134at2"/>
<evidence type="ECO:0000259" key="1">
    <source>
        <dbReference type="PROSITE" id="PS51340"/>
    </source>
</evidence>
<dbReference type="GO" id="GO:0003824">
    <property type="term" value="F:catalytic activity"/>
    <property type="evidence" value="ECO:0007669"/>
    <property type="project" value="InterPro"/>
</dbReference>
<name>A0A4R8WUN4_9MICO</name>
<dbReference type="AlphaFoldDB" id="A0A4R8WUN4"/>
<dbReference type="InterPro" id="IPR011037">
    <property type="entry name" value="Pyrv_Knase-like_insert_dom_sf"/>
</dbReference>
<dbReference type="RefSeq" id="WP_134566230.1">
    <property type="nucleotide sequence ID" value="NZ_SOFP01000032.1"/>
</dbReference>
<protein>
    <submittedName>
        <fullName evidence="2">MOSC domain-containing protein</fullName>
    </submittedName>
</protein>
<proteinExistence type="predicted"/>
<gene>
    <name evidence="2" type="ORF">E3O19_06240</name>
</gene>